<evidence type="ECO:0008006" key="3">
    <source>
        <dbReference type="Google" id="ProtNLM"/>
    </source>
</evidence>
<accession>A0ABQ3RA16</accession>
<reference evidence="2" key="1">
    <citation type="submission" date="2023-07" db="EMBL/GenBank/DDBJ databases">
        <title>Whole genome shotgun sequence of Streptomyces achromogenes subsp. rubradiris NBRC 14000.</title>
        <authorList>
            <person name="Komaki H."/>
            <person name="Tamura T."/>
        </authorList>
    </citation>
    <scope>NUCLEOTIDE SEQUENCE [LARGE SCALE GENOMIC DNA]</scope>
    <source>
        <strain evidence="2">NBRC 14000</strain>
    </source>
</reference>
<protein>
    <recommendedName>
        <fullName evidence="3">MinD-like ATPase involved in chromosome partitioning or flagellar assembly</fullName>
    </recommendedName>
</protein>
<evidence type="ECO:0000313" key="2">
    <source>
        <dbReference type="Proteomes" id="UP000646738"/>
    </source>
</evidence>
<name>A0ABQ3RA16_STRRR</name>
<evidence type="ECO:0000313" key="1">
    <source>
        <dbReference type="EMBL" id="GHI52708.1"/>
    </source>
</evidence>
<dbReference type="EMBL" id="BNEA01000010">
    <property type="protein sequence ID" value="GHI52708.1"/>
    <property type="molecule type" value="Genomic_DNA"/>
</dbReference>
<comment type="caution">
    <text evidence="1">The sequence shown here is derived from an EMBL/GenBank/DDBJ whole genome shotgun (WGS) entry which is preliminary data.</text>
</comment>
<sequence length="285" mass="28614">MGASGGSGRSTVSGLLAASLSTAGSAIVLDTAPRLASPWPAWPAKPGAGLASLPPDEPFTRAQVQAAASELPGPGGNWHVLTDHQEWHHGQLSLPSAPAAWYQLASGGGWQAVVADTTHPVAHDIVTARAGRRTGQTAAWCSLPFAVPVLCALATGPGVAALQTAVKAASAEGLPLQRTVVALSVPGEGRLPPPVKAAATMLQPQVSAVVTVPFDSHVRGHGMAQADRLGRRTYEAGAALAAAVLDAAHRAWGHPLPAAPVPAALPDAPAASVSPNQPAPEGVLT</sequence>
<dbReference type="Proteomes" id="UP000646738">
    <property type="component" value="Unassembled WGS sequence"/>
</dbReference>
<organism evidence="1 2">
    <name type="scientific">Streptomyces rubradiris</name>
    <name type="common">Streptomyces achromogenes subsp. rubradiris</name>
    <dbReference type="NCBI Taxonomy" id="285531"/>
    <lineage>
        <taxon>Bacteria</taxon>
        <taxon>Bacillati</taxon>
        <taxon>Actinomycetota</taxon>
        <taxon>Actinomycetes</taxon>
        <taxon>Kitasatosporales</taxon>
        <taxon>Streptomycetaceae</taxon>
        <taxon>Streptomyces</taxon>
    </lineage>
</organism>
<proteinExistence type="predicted"/>
<keyword evidence="2" id="KW-1185">Reference proteome</keyword>
<gene>
    <name evidence="1" type="ORF">Srubr_25540</name>
</gene>